<evidence type="ECO:0000256" key="5">
    <source>
        <dbReference type="ARBA" id="ARBA00023157"/>
    </source>
</evidence>
<name>A0A9Q1D9L1_CONCO</name>
<evidence type="ECO:0000256" key="9">
    <source>
        <dbReference type="SAM" id="Phobius"/>
    </source>
</evidence>
<keyword evidence="6" id="KW-0325">Glycoprotein</keyword>
<evidence type="ECO:0000256" key="3">
    <source>
        <dbReference type="ARBA" id="ARBA00022737"/>
    </source>
</evidence>
<keyword evidence="9" id="KW-0812">Transmembrane</keyword>
<evidence type="ECO:0000256" key="6">
    <source>
        <dbReference type="ARBA" id="ARBA00023180"/>
    </source>
</evidence>
<accession>A0A9Q1D9L1</accession>
<comment type="caution">
    <text evidence="11">The sequence shown here is derived from an EMBL/GenBank/DDBJ whole genome shotgun (WGS) entry which is preliminary data.</text>
</comment>
<dbReference type="PANTHER" id="PTHR10574:SF406">
    <property type="entry name" value="LAMININ SUBUNIT ALPHA 5"/>
    <property type="match status" value="1"/>
</dbReference>
<comment type="caution">
    <text evidence="8">Lacks conserved residue(s) required for the propagation of feature annotation.</text>
</comment>
<dbReference type="SUPFAM" id="SSF57196">
    <property type="entry name" value="EGF/Laminin"/>
    <property type="match status" value="2"/>
</dbReference>
<keyword evidence="4" id="KW-0084">Basement membrane</keyword>
<dbReference type="OrthoDB" id="19138at2759"/>
<evidence type="ECO:0000313" key="12">
    <source>
        <dbReference type="Proteomes" id="UP001152803"/>
    </source>
</evidence>
<keyword evidence="4" id="KW-0964">Secreted</keyword>
<evidence type="ECO:0000256" key="7">
    <source>
        <dbReference type="ARBA" id="ARBA00023292"/>
    </source>
</evidence>
<evidence type="ECO:0000256" key="8">
    <source>
        <dbReference type="PROSITE-ProRule" id="PRU00460"/>
    </source>
</evidence>
<sequence>MEECAHQWQTDLIRLPWARVMDSHHCCCQTEPCGLSHRLRTGARFPRSTRKRASRYGELSGQPACDQCRPEYEGSNCDKCRDGYYNSDSICLPCECNGNADPVTFPRLCDPDTGHCQSCVNNTAGAHCELCARGFSGDALNHTCALIDVKTLPAPDLTTVTTTAPSVKTTSTAASPMGTMTSVANSTGLRTAATTALPPSLGSPLENSTSTVTEVSWTQFNIIVLAVIIVVVVLLMGFVGGVYTYREYQNRKLNAPFWTIELKEDNISFSSYHDSIPNADVSGLLEDEATEVAPNGQLALSAPMNMYKA</sequence>
<keyword evidence="2" id="KW-0732">Signal</keyword>
<organism evidence="11 12">
    <name type="scientific">Conger conger</name>
    <name type="common">Conger eel</name>
    <name type="synonym">Muraena conger</name>
    <dbReference type="NCBI Taxonomy" id="82655"/>
    <lineage>
        <taxon>Eukaryota</taxon>
        <taxon>Metazoa</taxon>
        <taxon>Chordata</taxon>
        <taxon>Craniata</taxon>
        <taxon>Vertebrata</taxon>
        <taxon>Euteleostomi</taxon>
        <taxon>Actinopterygii</taxon>
        <taxon>Neopterygii</taxon>
        <taxon>Teleostei</taxon>
        <taxon>Anguilliformes</taxon>
        <taxon>Congridae</taxon>
        <taxon>Conger</taxon>
    </lineage>
</organism>
<feature type="transmembrane region" description="Helical" evidence="9">
    <location>
        <begin position="222"/>
        <end position="245"/>
    </location>
</feature>
<keyword evidence="5 8" id="KW-1015">Disulfide bond</keyword>
<evidence type="ECO:0000313" key="11">
    <source>
        <dbReference type="EMBL" id="KAJ8263331.1"/>
    </source>
</evidence>
<keyword evidence="12" id="KW-1185">Reference proteome</keyword>
<evidence type="ECO:0000256" key="1">
    <source>
        <dbReference type="ARBA" id="ARBA00004302"/>
    </source>
</evidence>
<dbReference type="PROSITE" id="PS50027">
    <property type="entry name" value="EGF_LAM_2"/>
    <property type="match status" value="1"/>
</dbReference>
<dbReference type="InterPro" id="IPR002049">
    <property type="entry name" value="LE_dom"/>
</dbReference>
<proteinExistence type="predicted"/>
<evidence type="ECO:0000259" key="10">
    <source>
        <dbReference type="PROSITE" id="PS50027"/>
    </source>
</evidence>
<dbReference type="GO" id="GO:0005576">
    <property type="term" value="C:extracellular region"/>
    <property type="evidence" value="ECO:0007669"/>
    <property type="project" value="UniProtKB-ARBA"/>
</dbReference>
<protein>
    <recommendedName>
        <fullName evidence="10">Laminin EGF-like domain-containing protein</fullName>
    </recommendedName>
</protein>
<dbReference type="GO" id="GO:0009888">
    <property type="term" value="P:tissue development"/>
    <property type="evidence" value="ECO:0007669"/>
    <property type="project" value="TreeGrafter"/>
</dbReference>
<dbReference type="Pfam" id="PF24973">
    <property type="entry name" value="EGF_LMN_ATRN"/>
    <property type="match status" value="1"/>
</dbReference>
<reference evidence="11" key="1">
    <citation type="journal article" date="2023" name="Science">
        <title>Genome structures resolve the early diversification of teleost fishes.</title>
        <authorList>
            <person name="Parey E."/>
            <person name="Louis A."/>
            <person name="Montfort J."/>
            <person name="Bouchez O."/>
            <person name="Roques C."/>
            <person name="Iampietro C."/>
            <person name="Lluch J."/>
            <person name="Castinel A."/>
            <person name="Donnadieu C."/>
            <person name="Desvignes T."/>
            <person name="Floi Bucao C."/>
            <person name="Jouanno E."/>
            <person name="Wen M."/>
            <person name="Mejri S."/>
            <person name="Dirks R."/>
            <person name="Jansen H."/>
            <person name="Henkel C."/>
            <person name="Chen W.J."/>
            <person name="Zahm M."/>
            <person name="Cabau C."/>
            <person name="Klopp C."/>
            <person name="Thompson A.W."/>
            <person name="Robinson-Rechavi M."/>
            <person name="Braasch I."/>
            <person name="Lecointre G."/>
            <person name="Bobe J."/>
            <person name="Postlethwait J.H."/>
            <person name="Berthelot C."/>
            <person name="Roest Crollius H."/>
            <person name="Guiguen Y."/>
        </authorList>
    </citation>
    <scope>NUCLEOTIDE SEQUENCE</scope>
    <source>
        <strain evidence="11">Concon-B</strain>
    </source>
</reference>
<dbReference type="PANTHER" id="PTHR10574">
    <property type="entry name" value="NETRIN/LAMININ-RELATED"/>
    <property type="match status" value="1"/>
</dbReference>
<dbReference type="PROSITE" id="PS01248">
    <property type="entry name" value="EGF_LAM_1"/>
    <property type="match status" value="1"/>
</dbReference>
<dbReference type="InterPro" id="IPR050440">
    <property type="entry name" value="Laminin/Netrin_ECM"/>
</dbReference>
<keyword evidence="9" id="KW-0472">Membrane</keyword>
<keyword evidence="7 8" id="KW-0424">Laminin EGF-like domain</keyword>
<dbReference type="Gene3D" id="2.10.25.10">
    <property type="entry name" value="Laminin"/>
    <property type="match status" value="2"/>
</dbReference>
<evidence type="ECO:0000256" key="2">
    <source>
        <dbReference type="ARBA" id="ARBA00022729"/>
    </source>
</evidence>
<keyword evidence="4" id="KW-0272">Extracellular matrix</keyword>
<dbReference type="FunFam" id="2.10.25.10:FF:000051">
    <property type="entry name" value="Laminin subunit alpha 4"/>
    <property type="match status" value="1"/>
</dbReference>
<dbReference type="AlphaFoldDB" id="A0A9Q1D9L1"/>
<dbReference type="CDD" id="cd00055">
    <property type="entry name" value="EGF_Lam"/>
    <property type="match status" value="2"/>
</dbReference>
<dbReference type="Proteomes" id="UP001152803">
    <property type="component" value="Unassembled WGS sequence"/>
</dbReference>
<gene>
    <name evidence="11" type="ORF">COCON_G00157880</name>
</gene>
<feature type="disulfide bond" evidence="8">
    <location>
        <begin position="119"/>
        <end position="128"/>
    </location>
</feature>
<keyword evidence="3" id="KW-0677">Repeat</keyword>
<evidence type="ECO:0000256" key="4">
    <source>
        <dbReference type="ARBA" id="ARBA00022869"/>
    </source>
</evidence>
<keyword evidence="9" id="KW-1133">Transmembrane helix</keyword>
<comment type="subcellular location">
    <subcellularLocation>
        <location evidence="1">Secreted</location>
        <location evidence="1">Extracellular space</location>
        <location evidence="1">Extracellular matrix</location>
        <location evidence="1">Basement membrane</location>
    </subcellularLocation>
</comment>
<dbReference type="Pfam" id="PF00053">
    <property type="entry name" value="EGF_laminin"/>
    <property type="match status" value="1"/>
</dbReference>
<feature type="domain" description="Laminin EGF-like" evidence="10">
    <location>
        <begin position="94"/>
        <end position="146"/>
    </location>
</feature>
<dbReference type="EMBL" id="JAFJMO010000011">
    <property type="protein sequence ID" value="KAJ8263331.1"/>
    <property type="molecule type" value="Genomic_DNA"/>
</dbReference>
<dbReference type="InterPro" id="IPR056863">
    <property type="entry name" value="LMN_ATRN_NET-like_EGF"/>
</dbReference>
<dbReference type="SMART" id="SM00180">
    <property type="entry name" value="EGF_Lam"/>
    <property type="match status" value="2"/>
</dbReference>
<dbReference type="GO" id="GO:0009887">
    <property type="term" value="P:animal organ morphogenesis"/>
    <property type="evidence" value="ECO:0007669"/>
    <property type="project" value="TreeGrafter"/>
</dbReference>
<dbReference type="GO" id="GO:0005604">
    <property type="term" value="C:basement membrane"/>
    <property type="evidence" value="ECO:0007669"/>
    <property type="project" value="UniProtKB-SubCell"/>
</dbReference>